<dbReference type="Proteomes" id="UP001161247">
    <property type="component" value="Chromosome 4"/>
</dbReference>
<dbReference type="InterPro" id="IPR057027">
    <property type="entry name" value="TPR_mt"/>
</dbReference>
<feature type="repeat" description="PPR" evidence="3">
    <location>
        <begin position="370"/>
        <end position="404"/>
    </location>
</feature>
<sequence>MKSSQRSMKMAYLAASKPAHFHPKFTKIRNTPHSIKLLSFFCSSTSPNPANTDQESPNPDQETPRSSPRPSRTESSDAVFATEASRSPRGKHRTPEKLEDIICRMMANRAWTTRLQNSIRRLVPSFDHEIVYNVLHSAKNSEHALQFFRWVERSGLFQHNRETHMKIIEILGRASKLNHARLILLDMPKKGVEWDEDMWVMLIDSYGSAGIVQESVTLFQKMEELGVKRTVKSYDTLFKVIMRKGRTGMAKRYFNKMVNEGIEPTRHTYNLMIWGFFLSSKVETALRFFEEMKAREISPDVVTYNTMINGCCRFKNMEEAEKYFIELKGKNMEPTVITYTTLIKGYVSSLKVDDALRLFEEMKNYGIKANAITYSTLLPGLCEAEKMSEAKIILKEMVEKHIAPKDNSIFIRMMSAQCKAGDLDAASDVLRAMIRLSIPTEAGHYGILIENYCKAGNYERAVSLLDKLIEKEIILRPQSTLQMEPSAYNLVIEYLCNNGQTGKAETLLRQLMKMGVQDELAFNNLIHGHSKEGNTESASELLQIMGRRKVASEESSHRSLIECYLSKGEPADAKIALDGMIENGYLPDSSLYRSVMESLFADGRVQTASRVMMTMVEKGVKEHMDLNSKILEALLLRGHVEEALGRIELLMHSGLSPNFDDLLSVLCDKGKTIAALKLLDFGLQRDCDIDFTTYDKVLDALLAAGKTLNAYSILTKITEKGGVTDRRSYEDLIKTLNAEGNTKQADILSRMIMGKDEGIPKRNKGKKSATLA</sequence>
<gene>
    <name evidence="6" type="ORF">OLC1_LOCUS12785</name>
</gene>
<feature type="repeat" description="PPR" evidence="3">
    <location>
        <begin position="195"/>
        <end position="229"/>
    </location>
</feature>
<evidence type="ECO:0000313" key="6">
    <source>
        <dbReference type="EMBL" id="CAI9103681.1"/>
    </source>
</evidence>
<feature type="repeat" description="PPR" evidence="3">
    <location>
        <begin position="230"/>
        <end position="264"/>
    </location>
</feature>
<feature type="region of interest" description="Disordered" evidence="4">
    <location>
        <begin position="45"/>
        <end position="96"/>
    </location>
</feature>
<evidence type="ECO:0000256" key="4">
    <source>
        <dbReference type="SAM" id="MobiDB-lite"/>
    </source>
</evidence>
<comment type="similarity">
    <text evidence="1">Belongs to the PPR family. P subfamily.</text>
</comment>
<dbReference type="EMBL" id="OX459121">
    <property type="protein sequence ID" value="CAI9103681.1"/>
    <property type="molecule type" value="Genomic_DNA"/>
</dbReference>
<keyword evidence="7" id="KW-1185">Reference proteome</keyword>
<reference evidence="6" key="1">
    <citation type="submission" date="2023-03" db="EMBL/GenBank/DDBJ databases">
        <authorList>
            <person name="Julca I."/>
        </authorList>
    </citation>
    <scope>NUCLEOTIDE SEQUENCE</scope>
</reference>
<evidence type="ECO:0000256" key="1">
    <source>
        <dbReference type="ARBA" id="ARBA00007626"/>
    </source>
</evidence>
<name>A0AAV1D8A5_OLDCO</name>
<feature type="repeat" description="PPR" evidence="3">
    <location>
        <begin position="484"/>
        <end position="518"/>
    </location>
</feature>
<dbReference type="AlphaFoldDB" id="A0AAV1D8A5"/>
<feature type="repeat" description="PPR" evidence="3">
    <location>
        <begin position="265"/>
        <end position="299"/>
    </location>
</feature>
<evidence type="ECO:0000256" key="2">
    <source>
        <dbReference type="ARBA" id="ARBA00022737"/>
    </source>
</evidence>
<feature type="repeat" description="PPR" evidence="3">
    <location>
        <begin position="406"/>
        <end position="440"/>
    </location>
</feature>
<dbReference type="PROSITE" id="PS51375">
    <property type="entry name" value="PPR"/>
    <property type="match status" value="10"/>
</dbReference>
<dbReference type="InterPro" id="IPR011990">
    <property type="entry name" value="TPR-like_helical_dom_sf"/>
</dbReference>
<dbReference type="Pfam" id="PF01535">
    <property type="entry name" value="PPR"/>
    <property type="match status" value="5"/>
</dbReference>
<proteinExistence type="inferred from homology"/>
<feature type="repeat" description="PPR" evidence="3">
    <location>
        <begin position="335"/>
        <end position="369"/>
    </location>
</feature>
<dbReference type="InterPro" id="IPR002885">
    <property type="entry name" value="PPR_rpt"/>
</dbReference>
<feature type="repeat" description="PPR" evidence="3">
    <location>
        <begin position="300"/>
        <end position="334"/>
    </location>
</feature>
<accession>A0AAV1D8A5</accession>
<dbReference type="SUPFAM" id="SSF81901">
    <property type="entry name" value="HCP-like"/>
    <property type="match status" value="1"/>
</dbReference>
<dbReference type="PANTHER" id="PTHR47939:SF13">
    <property type="entry name" value="OS03G0201400 PROTEIN"/>
    <property type="match status" value="1"/>
</dbReference>
<feature type="compositionally biased region" description="Polar residues" evidence="4">
    <location>
        <begin position="45"/>
        <end position="61"/>
    </location>
</feature>
<evidence type="ECO:0000313" key="7">
    <source>
        <dbReference type="Proteomes" id="UP001161247"/>
    </source>
</evidence>
<dbReference type="Pfam" id="PF23276">
    <property type="entry name" value="TPR_24"/>
    <property type="match status" value="1"/>
</dbReference>
<feature type="repeat" description="PPR" evidence="3">
    <location>
        <begin position="588"/>
        <end position="622"/>
    </location>
</feature>
<feature type="domain" description="Pentatricopeptide repeat-containing protein-mitochondrial" evidence="5">
    <location>
        <begin position="524"/>
        <end position="645"/>
    </location>
</feature>
<feature type="repeat" description="PPR" evidence="3">
    <location>
        <begin position="441"/>
        <end position="475"/>
    </location>
</feature>
<evidence type="ECO:0000259" key="5">
    <source>
        <dbReference type="Pfam" id="PF23276"/>
    </source>
</evidence>
<keyword evidence="2" id="KW-0677">Repeat</keyword>
<evidence type="ECO:0000256" key="3">
    <source>
        <dbReference type="PROSITE-ProRule" id="PRU00708"/>
    </source>
</evidence>
<dbReference type="NCBIfam" id="TIGR00756">
    <property type="entry name" value="PPR"/>
    <property type="match status" value="8"/>
</dbReference>
<dbReference type="Pfam" id="PF13041">
    <property type="entry name" value="PPR_2"/>
    <property type="match status" value="2"/>
</dbReference>
<protein>
    <submittedName>
        <fullName evidence="6">OLC1v1002213C1</fullName>
    </submittedName>
</protein>
<organism evidence="6 7">
    <name type="scientific">Oldenlandia corymbosa var. corymbosa</name>
    <dbReference type="NCBI Taxonomy" id="529605"/>
    <lineage>
        <taxon>Eukaryota</taxon>
        <taxon>Viridiplantae</taxon>
        <taxon>Streptophyta</taxon>
        <taxon>Embryophyta</taxon>
        <taxon>Tracheophyta</taxon>
        <taxon>Spermatophyta</taxon>
        <taxon>Magnoliopsida</taxon>
        <taxon>eudicotyledons</taxon>
        <taxon>Gunneridae</taxon>
        <taxon>Pentapetalae</taxon>
        <taxon>asterids</taxon>
        <taxon>lamiids</taxon>
        <taxon>Gentianales</taxon>
        <taxon>Rubiaceae</taxon>
        <taxon>Rubioideae</taxon>
        <taxon>Spermacoceae</taxon>
        <taxon>Hedyotis-Oldenlandia complex</taxon>
        <taxon>Oldenlandia</taxon>
    </lineage>
</organism>
<dbReference type="PANTHER" id="PTHR47939">
    <property type="entry name" value="MEMBRANE-ASSOCIATED SALT-INDUCIBLE PROTEIN-LIKE"/>
    <property type="match status" value="1"/>
</dbReference>
<dbReference type="Gene3D" id="1.25.40.10">
    <property type="entry name" value="Tetratricopeptide repeat domain"/>
    <property type="match status" value="6"/>
</dbReference>
<dbReference type="InterPro" id="IPR050667">
    <property type="entry name" value="PPR-containing_protein"/>
</dbReference>